<sequence>MTSNMSASSSYETQYSNASTQSNDSEASSSLSSSTMAQYESIQVSLCREQAPTIATGRRSKHFILVGDEAATREKRRARNRETARKLKVKQQFIEEELLLKHQKLQSEYVNLQNYVKHLQQKKQNLQQEIDNSFINSLQELLSNDNEDLNLFFEQYVDDLNLFKEPIENILDWNLIIDADSMIGN</sequence>
<evidence type="ECO:0008006" key="6">
    <source>
        <dbReference type="Google" id="ProtNLM"/>
    </source>
</evidence>
<dbReference type="EMBL" id="CAJNRE010015945">
    <property type="protein sequence ID" value="CAF2142283.1"/>
    <property type="molecule type" value="Genomic_DNA"/>
</dbReference>
<keyword evidence="1" id="KW-0175">Coiled coil</keyword>
<protein>
    <recommendedName>
        <fullName evidence="6">BZIP domain-containing protein</fullName>
    </recommendedName>
</protein>
<evidence type="ECO:0000256" key="1">
    <source>
        <dbReference type="SAM" id="Coils"/>
    </source>
</evidence>
<evidence type="ECO:0000313" key="4">
    <source>
        <dbReference type="EMBL" id="CAF2142283.1"/>
    </source>
</evidence>
<evidence type="ECO:0000313" key="5">
    <source>
        <dbReference type="Proteomes" id="UP000663834"/>
    </source>
</evidence>
<dbReference type="Proteomes" id="UP000663834">
    <property type="component" value="Unassembled WGS sequence"/>
</dbReference>
<dbReference type="SUPFAM" id="SSF57959">
    <property type="entry name" value="Leucine zipper domain"/>
    <property type="match status" value="1"/>
</dbReference>
<feature type="compositionally biased region" description="Polar residues" evidence="2">
    <location>
        <begin position="1"/>
        <end position="21"/>
    </location>
</feature>
<dbReference type="EMBL" id="CAJNOW010015393">
    <property type="protein sequence ID" value="CAF1641526.1"/>
    <property type="molecule type" value="Genomic_DNA"/>
</dbReference>
<proteinExistence type="predicted"/>
<name>A0A816E529_9BILA</name>
<feature type="compositionally biased region" description="Low complexity" evidence="2">
    <location>
        <begin position="22"/>
        <end position="32"/>
    </location>
</feature>
<dbReference type="Gene3D" id="1.20.5.170">
    <property type="match status" value="1"/>
</dbReference>
<accession>A0A816E529</accession>
<organism evidence="3 5">
    <name type="scientific">Rotaria magnacalcarata</name>
    <dbReference type="NCBI Taxonomy" id="392030"/>
    <lineage>
        <taxon>Eukaryota</taxon>
        <taxon>Metazoa</taxon>
        <taxon>Spiralia</taxon>
        <taxon>Gnathifera</taxon>
        <taxon>Rotifera</taxon>
        <taxon>Eurotatoria</taxon>
        <taxon>Bdelloidea</taxon>
        <taxon>Philodinida</taxon>
        <taxon>Philodinidae</taxon>
        <taxon>Rotaria</taxon>
    </lineage>
</organism>
<dbReference type="AlphaFoldDB" id="A0A816E529"/>
<dbReference type="InterPro" id="IPR046347">
    <property type="entry name" value="bZIP_sf"/>
</dbReference>
<comment type="caution">
    <text evidence="3">The sequence shown here is derived from an EMBL/GenBank/DDBJ whole genome shotgun (WGS) entry which is preliminary data.</text>
</comment>
<dbReference type="OrthoDB" id="10095270at2759"/>
<evidence type="ECO:0000313" key="3">
    <source>
        <dbReference type="EMBL" id="CAF1641526.1"/>
    </source>
</evidence>
<dbReference type="Proteomes" id="UP000663824">
    <property type="component" value="Unassembled WGS sequence"/>
</dbReference>
<evidence type="ECO:0000256" key="2">
    <source>
        <dbReference type="SAM" id="MobiDB-lite"/>
    </source>
</evidence>
<feature type="region of interest" description="Disordered" evidence="2">
    <location>
        <begin position="1"/>
        <end position="32"/>
    </location>
</feature>
<feature type="coiled-coil region" evidence="1">
    <location>
        <begin position="102"/>
        <end position="136"/>
    </location>
</feature>
<reference evidence="3" key="1">
    <citation type="submission" date="2021-02" db="EMBL/GenBank/DDBJ databases">
        <authorList>
            <person name="Nowell W R."/>
        </authorList>
    </citation>
    <scope>NUCLEOTIDE SEQUENCE</scope>
</reference>
<gene>
    <name evidence="3" type="ORF">KQP761_LOCUS28160</name>
    <name evidence="4" type="ORF">MBJ925_LOCUS29731</name>
</gene>
<dbReference type="GO" id="GO:0003700">
    <property type="term" value="F:DNA-binding transcription factor activity"/>
    <property type="evidence" value="ECO:0007669"/>
    <property type="project" value="InterPro"/>
</dbReference>